<dbReference type="GO" id="GO:0004045">
    <property type="term" value="F:peptidyl-tRNA hydrolase activity"/>
    <property type="evidence" value="ECO:0007669"/>
    <property type="project" value="InterPro"/>
</dbReference>
<reference evidence="2" key="1">
    <citation type="submission" date="2015-04" db="UniProtKB">
        <authorList>
            <consortium name="EnsemblPlants"/>
        </authorList>
    </citation>
    <scope>IDENTIFICATION</scope>
    <source>
        <strain evidence="2">SL10</strain>
    </source>
</reference>
<evidence type="ECO:0000256" key="1">
    <source>
        <dbReference type="SAM" id="MobiDB-lite"/>
    </source>
</evidence>
<dbReference type="PANTHER" id="PTHR17224:SF4">
    <property type="entry name" value="PEPTIDYL-TRNA HYDROLASE, MITOCHONDRIAL"/>
    <property type="match status" value="1"/>
</dbReference>
<protein>
    <submittedName>
        <fullName evidence="2">Uncharacterized protein</fullName>
    </submittedName>
</protein>
<evidence type="ECO:0000313" key="2">
    <source>
        <dbReference type="EnsemblPlants" id="ONIVA05G30240.1"/>
    </source>
</evidence>
<dbReference type="Gramene" id="ONIVA05G30240.1">
    <property type="protein sequence ID" value="ONIVA05G30240.1"/>
    <property type="gene ID" value="ONIVA05G30240"/>
</dbReference>
<dbReference type="STRING" id="4536.A0A0E0HJF7"/>
<organism evidence="2">
    <name type="scientific">Oryza nivara</name>
    <name type="common">Indian wild rice</name>
    <name type="synonym">Oryza sativa f. spontanea</name>
    <dbReference type="NCBI Taxonomy" id="4536"/>
    <lineage>
        <taxon>Eukaryota</taxon>
        <taxon>Viridiplantae</taxon>
        <taxon>Streptophyta</taxon>
        <taxon>Embryophyta</taxon>
        <taxon>Tracheophyta</taxon>
        <taxon>Spermatophyta</taxon>
        <taxon>Magnoliopsida</taxon>
        <taxon>Liliopsida</taxon>
        <taxon>Poales</taxon>
        <taxon>Poaceae</taxon>
        <taxon>BOP clade</taxon>
        <taxon>Oryzoideae</taxon>
        <taxon>Oryzeae</taxon>
        <taxon>Oryzinae</taxon>
        <taxon>Oryza</taxon>
    </lineage>
</organism>
<keyword evidence="3" id="KW-1185">Reference proteome</keyword>
<evidence type="ECO:0000313" key="3">
    <source>
        <dbReference type="Proteomes" id="UP000006591"/>
    </source>
</evidence>
<dbReference type="AlphaFoldDB" id="A0A0E0HJF7"/>
<accession>A0A0E0HJF7</accession>
<dbReference type="PANTHER" id="PTHR17224">
    <property type="entry name" value="PEPTIDYL-TRNA HYDROLASE"/>
    <property type="match status" value="1"/>
</dbReference>
<dbReference type="SUPFAM" id="SSF53178">
    <property type="entry name" value="Peptidyl-tRNA hydrolase-like"/>
    <property type="match status" value="1"/>
</dbReference>
<proteinExistence type="predicted"/>
<sequence length="256" mass="27748">MAGVLSPLDEGSDAGCPPENLQCIGRPRRGSPLLFSIARSLPHPTSFAFPGAGASTTSGHLCGSAVVLYIASYYGVRATPCEESRGQDLPLSYPSVIFQPLRPHYLHPAHHDPRYSHGSLLVLVTLAGFDMIDMLAQSQGISPTRHHFKALFAEGMVEGVPVLLAKPQTLGHLLPIINYHLIVSLWHLMARTCPVEFFVYNLKEDSGAIMGIGCPPGQMDPKAFVLQKFNKTSLERIDSAIEEGVEILKLVVTKGL</sequence>
<name>A0A0E0HJF7_ORYNI</name>
<feature type="region of interest" description="Disordered" evidence="1">
    <location>
        <begin position="1"/>
        <end position="21"/>
    </location>
</feature>
<dbReference type="EnsemblPlants" id="ONIVA05G30240.1">
    <property type="protein sequence ID" value="ONIVA05G30240.1"/>
    <property type="gene ID" value="ONIVA05G30240"/>
</dbReference>
<reference evidence="2" key="2">
    <citation type="submission" date="2018-04" db="EMBL/GenBank/DDBJ databases">
        <title>OnivRS2 (Oryza nivara Reference Sequence Version 2).</title>
        <authorList>
            <person name="Zhang J."/>
            <person name="Kudrna D."/>
            <person name="Lee S."/>
            <person name="Talag J."/>
            <person name="Rajasekar S."/>
            <person name="Welchert J."/>
            <person name="Hsing Y.-I."/>
            <person name="Wing R.A."/>
        </authorList>
    </citation>
    <scope>NUCLEOTIDE SEQUENCE [LARGE SCALE GENOMIC DNA]</scope>
    <source>
        <strain evidence="2">SL10</strain>
    </source>
</reference>
<dbReference type="Proteomes" id="UP000006591">
    <property type="component" value="Chromosome 5"/>
</dbReference>
<dbReference type="InterPro" id="IPR001328">
    <property type="entry name" value="Pept_tRNA_hydro"/>
</dbReference>
<dbReference type="HOGENOM" id="CLU_095138_0_0_1"/>
<dbReference type="Gene3D" id="3.40.50.1470">
    <property type="entry name" value="Peptidyl-tRNA hydrolase"/>
    <property type="match status" value="2"/>
</dbReference>
<dbReference type="InterPro" id="IPR036416">
    <property type="entry name" value="Pept_tRNA_hydro_sf"/>
</dbReference>
<dbReference type="eggNOG" id="KOG2255">
    <property type="taxonomic scope" value="Eukaryota"/>
</dbReference>